<dbReference type="InterPro" id="IPR050625">
    <property type="entry name" value="ParA/MinD_ATPase"/>
</dbReference>
<dbReference type="SUPFAM" id="SSF52540">
    <property type="entry name" value="P-loop containing nucleoside triphosphate hydrolases"/>
    <property type="match status" value="1"/>
</dbReference>
<dbReference type="EMBL" id="NVSR01000009">
    <property type="protein sequence ID" value="PCI29903.1"/>
    <property type="molecule type" value="Genomic_DNA"/>
</dbReference>
<dbReference type="Pfam" id="PF10609">
    <property type="entry name" value="ParA"/>
    <property type="match status" value="1"/>
</dbReference>
<name>A0A2A4T8M2_9DELT</name>
<sequence length="307" mass="33861">MPKIENNKIWAIAGGKGGVGKSLISSNLSVNLAKQGYNVVLIDADFGGSNLHTFLGVNSSKISLSDFIRHPELKLEDILLPTGIPNLRLASGAHDVLGMARPNAMQVSKLVKAIKSMHADYVLIDLGAGSPPYILDLFLIADTGILVSAPEPTSVENTYLFVKSAFYRKLRTVIQHPEVRGYLEWITENKDENMPRTPADLISKITKINRHAGDALKYEISQFVPKLILNQIRTPSDARIGFSMRQACAKHFGISLSYVGFIEQDNAVIQSIRLRKPALLYAPESKASCSIDRIAQNLRQDYHLIPT</sequence>
<reference evidence="4" key="1">
    <citation type="submission" date="2017-08" db="EMBL/GenBank/DDBJ databases">
        <title>A dynamic microbial community with high functional redundancy inhabits the cold, oxic subseafloor aquifer.</title>
        <authorList>
            <person name="Tully B.J."/>
            <person name="Wheat C.G."/>
            <person name="Glazer B.T."/>
            <person name="Huber J.A."/>
        </authorList>
    </citation>
    <scope>NUCLEOTIDE SEQUENCE [LARGE SCALE GENOMIC DNA]</scope>
</reference>
<evidence type="ECO:0000313" key="3">
    <source>
        <dbReference type="EMBL" id="PCI29903.1"/>
    </source>
</evidence>
<keyword evidence="1" id="KW-0547">Nucleotide-binding</keyword>
<dbReference type="GO" id="GO:0005524">
    <property type="term" value="F:ATP binding"/>
    <property type="evidence" value="ECO:0007669"/>
    <property type="project" value="UniProtKB-KW"/>
</dbReference>
<dbReference type="AlphaFoldDB" id="A0A2A4T8M2"/>
<evidence type="ECO:0000256" key="1">
    <source>
        <dbReference type="ARBA" id="ARBA00022741"/>
    </source>
</evidence>
<evidence type="ECO:0000256" key="2">
    <source>
        <dbReference type="ARBA" id="ARBA00022840"/>
    </source>
</evidence>
<dbReference type="InterPro" id="IPR027417">
    <property type="entry name" value="P-loop_NTPase"/>
</dbReference>
<dbReference type="PANTHER" id="PTHR43384:SF4">
    <property type="entry name" value="CELLULOSE BIOSYNTHESIS PROTEIN BCSQ-RELATED"/>
    <property type="match status" value="1"/>
</dbReference>
<dbReference type="GO" id="GO:0051782">
    <property type="term" value="P:negative regulation of cell division"/>
    <property type="evidence" value="ECO:0007669"/>
    <property type="project" value="TreeGrafter"/>
</dbReference>
<accession>A0A2A4T8M2</accession>
<organism evidence="3 4">
    <name type="scientific">SAR324 cluster bacterium</name>
    <dbReference type="NCBI Taxonomy" id="2024889"/>
    <lineage>
        <taxon>Bacteria</taxon>
        <taxon>Deltaproteobacteria</taxon>
        <taxon>SAR324 cluster</taxon>
    </lineage>
</organism>
<dbReference type="InterPro" id="IPR033756">
    <property type="entry name" value="YlxH/NBP35"/>
</dbReference>
<keyword evidence="2 3" id="KW-0067">ATP-binding</keyword>
<dbReference type="PANTHER" id="PTHR43384">
    <property type="entry name" value="SEPTUM SITE-DETERMINING PROTEIN MIND HOMOLOG, CHLOROPLASTIC-RELATED"/>
    <property type="match status" value="1"/>
</dbReference>
<comment type="caution">
    <text evidence="3">The sequence shown here is derived from an EMBL/GenBank/DDBJ whole genome shotgun (WGS) entry which is preliminary data.</text>
</comment>
<dbReference type="GO" id="GO:0016887">
    <property type="term" value="F:ATP hydrolysis activity"/>
    <property type="evidence" value="ECO:0007669"/>
    <property type="project" value="TreeGrafter"/>
</dbReference>
<dbReference type="Proteomes" id="UP000218113">
    <property type="component" value="Unassembled WGS sequence"/>
</dbReference>
<dbReference type="Gene3D" id="3.40.50.300">
    <property type="entry name" value="P-loop containing nucleotide triphosphate hydrolases"/>
    <property type="match status" value="1"/>
</dbReference>
<protein>
    <submittedName>
        <fullName evidence="3">ATP-binding protein</fullName>
    </submittedName>
</protein>
<dbReference type="GO" id="GO:0005829">
    <property type="term" value="C:cytosol"/>
    <property type="evidence" value="ECO:0007669"/>
    <property type="project" value="TreeGrafter"/>
</dbReference>
<gene>
    <name evidence="3" type="ORF">COB67_03050</name>
</gene>
<proteinExistence type="predicted"/>
<evidence type="ECO:0000313" key="4">
    <source>
        <dbReference type="Proteomes" id="UP000218113"/>
    </source>
</evidence>
<dbReference type="GO" id="GO:0009898">
    <property type="term" value="C:cytoplasmic side of plasma membrane"/>
    <property type="evidence" value="ECO:0007669"/>
    <property type="project" value="TreeGrafter"/>
</dbReference>